<feature type="domain" description="Enhancer of polycomb-like N-terminal" evidence="9">
    <location>
        <begin position="40"/>
        <end position="140"/>
    </location>
</feature>
<dbReference type="STRING" id="52838.A0A4S8JNK3"/>
<proteinExistence type="inferred from homology"/>
<organism evidence="10 11">
    <name type="scientific">Musa balbisiana</name>
    <name type="common">Banana</name>
    <dbReference type="NCBI Taxonomy" id="52838"/>
    <lineage>
        <taxon>Eukaryota</taxon>
        <taxon>Viridiplantae</taxon>
        <taxon>Streptophyta</taxon>
        <taxon>Embryophyta</taxon>
        <taxon>Tracheophyta</taxon>
        <taxon>Spermatophyta</taxon>
        <taxon>Magnoliopsida</taxon>
        <taxon>Liliopsida</taxon>
        <taxon>Zingiberales</taxon>
        <taxon>Musaceae</taxon>
        <taxon>Musa</taxon>
    </lineage>
</organism>
<keyword evidence="7" id="KW-0175">Coiled coil</keyword>
<evidence type="ECO:0000313" key="11">
    <source>
        <dbReference type="Proteomes" id="UP000317650"/>
    </source>
</evidence>
<evidence type="ECO:0000256" key="2">
    <source>
        <dbReference type="ARBA" id="ARBA00008035"/>
    </source>
</evidence>
<keyword evidence="5 6" id="KW-0539">Nucleus</keyword>
<comment type="subcellular location">
    <subcellularLocation>
        <location evidence="1 6">Nucleus</location>
    </subcellularLocation>
</comment>
<evidence type="ECO:0000256" key="7">
    <source>
        <dbReference type="SAM" id="Coils"/>
    </source>
</evidence>
<evidence type="ECO:0000256" key="4">
    <source>
        <dbReference type="ARBA" id="ARBA00023163"/>
    </source>
</evidence>
<dbReference type="Proteomes" id="UP000317650">
    <property type="component" value="Chromosome 1"/>
</dbReference>
<keyword evidence="11" id="KW-1185">Reference proteome</keyword>
<evidence type="ECO:0000256" key="3">
    <source>
        <dbReference type="ARBA" id="ARBA00023015"/>
    </source>
</evidence>
<evidence type="ECO:0000256" key="8">
    <source>
        <dbReference type="SAM" id="MobiDB-lite"/>
    </source>
</evidence>
<evidence type="ECO:0000256" key="1">
    <source>
        <dbReference type="ARBA" id="ARBA00004123"/>
    </source>
</evidence>
<reference evidence="10 11" key="1">
    <citation type="journal article" date="2019" name="Nat. Plants">
        <title>Genome sequencing of Musa balbisiana reveals subgenome evolution and function divergence in polyploid bananas.</title>
        <authorList>
            <person name="Yao X."/>
        </authorList>
    </citation>
    <scope>NUCLEOTIDE SEQUENCE [LARGE SCALE GENOMIC DNA]</scope>
    <source>
        <strain evidence="11">cv. DH-PKW</strain>
        <tissue evidence="10">Leaves</tissue>
    </source>
</reference>
<evidence type="ECO:0000256" key="6">
    <source>
        <dbReference type="RuleBase" id="RU361124"/>
    </source>
</evidence>
<dbReference type="Pfam" id="PF10513">
    <property type="entry name" value="EPL1"/>
    <property type="match status" value="1"/>
</dbReference>
<feature type="region of interest" description="Disordered" evidence="8">
    <location>
        <begin position="22"/>
        <end position="70"/>
    </location>
</feature>
<dbReference type="PANTHER" id="PTHR14898">
    <property type="entry name" value="ENHANCER OF POLYCOMB"/>
    <property type="match status" value="1"/>
</dbReference>
<dbReference type="GO" id="GO:0005634">
    <property type="term" value="C:nucleus"/>
    <property type="evidence" value="ECO:0007669"/>
    <property type="project" value="UniProtKB-SubCell"/>
</dbReference>
<feature type="compositionally biased region" description="Polar residues" evidence="8">
    <location>
        <begin position="32"/>
        <end position="41"/>
    </location>
</feature>
<evidence type="ECO:0000259" key="9">
    <source>
        <dbReference type="Pfam" id="PF10513"/>
    </source>
</evidence>
<feature type="coiled-coil region" evidence="7">
    <location>
        <begin position="248"/>
        <end position="288"/>
    </location>
</feature>
<keyword evidence="4 6" id="KW-0804">Transcription</keyword>
<comment type="similarity">
    <text evidence="2 6">Belongs to the enhancer of polycomb family.</text>
</comment>
<dbReference type="GO" id="GO:0006357">
    <property type="term" value="P:regulation of transcription by RNA polymerase II"/>
    <property type="evidence" value="ECO:0007669"/>
    <property type="project" value="InterPro"/>
</dbReference>
<dbReference type="InterPro" id="IPR024943">
    <property type="entry name" value="Enhancer_polycomb"/>
</dbReference>
<evidence type="ECO:0000313" key="10">
    <source>
        <dbReference type="EMBL" id="THU63771.1"/>
    </source>
</evidence>
<comment type="caution">
    <text evidence="10">The sequence shown here is derived from an EMBL/GenBank/DDBJ whole genome shotgun (WGS) entry which is preliminary data.</text>
</comment>
<dbReference type="InterPro" id="IPR019542">
    <property type="entry name" value="Enhancer_polycomb-like_N"/>
</dbReference>
<keyword evidence="3 6" id="KW-0805">Transcription regulation</keyword>
<feature type="region of interest" description="Disordered" evidence="8">
    <location>
        <begin position="316"/>
        <end position="340"/>
    </location>
</feature>
<evidence type="ECO:0000256" key="5">
    <source>
        <dbReference type="ARBA" id="ARBA00023242"/>
    </source>
</evidence>
<protein>
    <recommendedName>
        <fullName evidence="6">Enhancer of polycomb-like protein</fullName>
    </recommendedName>
</protein>
<dbReference type="GO" id="GO:0035267">
    <property type="term" value="C:NuA4 histone acetyltransferase complex"/>
    <property type="evidence" value="ECO:0007669"/>
    <property type="project" value="InterPro"/>
</dbReference>
<dbReference type="AlphaFoldDB" id="A0A4S8JNK3"/>
<accession>A0A4S8JNK3</accession>
<sequence>MSRLSFRPRPLDIHKKLPVVKSVKEFEDDEAPSTTPSTRNSLLHRLAPENDTETNQTLSKKSSHEIPTPQFNTVETYESDYSRTFIQTTSYMRGRGARAEIGEFVEYDLDDEDEDWLEEFNNERKIISSEKFETLLFKLEVLDHKARERAGVITPTFGAPISVLLHLDSAAEALQSLSVRFAILQSVYNYWKTKRERWQKPILRRLQPPPPVNDTNPYNVFRPREKAHRLHTRRMQRRENNVQSFEKLRQVRRSLDQAKRVVEALIKREEKKRLLMECEVNLQRVQMKYKHEAQLIEDRMVFPSLQRASCKLASSDDDYMDSDDTTNGHPYARPASAHPKYADSKLAMVPTRQMKRELKQRSASNGWLQKRDPDEPILLFTRPLDPDKLAAVGIMQPPCPPAENGSIAPTYRFHGRIGRGGRIIFDRCNPLLRSPIGEESFPCVAYPRSSPPDG</sequence>
<name>A0A4S8JNK3_MUSBA</name>
<gene>
    <name evidence="10" type="ORF">C4D60_Mb01t19350</name>
</gene>
<dbReference type="EMBL" id="PYDT01000004">
    <property type="protein sequence ID" value="THU63771.1"/>
    <property type="molecule type" value="Genomic_DNA"/>
</dbReference>